<proteinExistence type="predicted"/>
<gene>
    <name evidence="2" type="ORF">DY000_02051567</name>
</gene>
<keyword evidence="3" id="KW-1185">Reference proteome</keyword>
<name>A0ABQ7EZ82_BRACR</name>
<reference evidence="2 3" key="1">
    <citation type="journal article" date="2020" name="BMC Genomics">
        <title>Intraspecific diversification of the crop wild relative Brassica cretica Lam. using demographic model selection.</title>
        <authorList>
            <person name="Kioukis A."/>
            <person name="Michalopoulou V.A."/>
            <person name="Briers L."/>
            <person name="Pirintsos S."/>
            <person name="Studholme D.J."/>
            <person name="Pavlidis P."/>
            <person name="Sarris P.F."/>
        </authorList>
    </citation>
    <scope>NUCLEOTIDE SEQUENCE [LARGE SCALE GENOMIC DNA]</scope>
    <source>
        <strain evidence="3">cv. PFS-1207/04</strain>
    </source>
</reference>
<comment type="caution">
    <text evidence="2">The sequence shown here is derived from an EMBL/GenBank/DDBJ whole genome shotgun (WGS) entry which is preliminary data.</text>
</comment>
<evidence type="ECO:0000313" key="2">
    <source>
        <dbReference type="EMBL" id="KAF3608134.1"/>
    </source>
</evidence>
<feature type="region of interest" description="Disordered" evidence="1">
    <location>
        <begin position="69"/>
        <end position="97"/>
    </location>
</feature>
<dbReference type="EMBL" id="QGKV02000297">
    <property type="protein sequence ID" value="KAF3608134.1"/>
    <property type="molecule type" value="Genomic_DNA"/>
</dbReference>
<accession>A0ABQ7EZ82</accession>
<organism evidence="2 3">
    <name type="scientific">Brassica cretica</name>
    <name type="common">Mustard</name>
    <dbReference type="NCBI Taxonomy" id="69181"/>
    <lineage>
        <taxon>Eukaryota</taxon>
        <taxon>Viridiplantae</taxon>
        <taxon>Streptophyta</taxon>
        <taxon>Embryophyta</taxon>
        <taxon>Tracheophyta</taxon>
        <taxon>Spermatophyta</taxon>
        <taxon>Magnoliopsida</taxon>
        <taxon>eudicotyledons</taxon>
        <taxon>Gunneridae</taxon>
        <taxon>Pentapetalae</taxon>
        <taxon>rosids</taxon>
        <taxon>malvids</taxon>
        <taxon>Brassicales</taxon>
        <taxon>Brassicaceae</taxon>
        <taxon>Brassiceae</taxon>
        <taxon>Brassica</taxon>
    </lineage>
</organism>
<sequence>MSQLYWLEPWEPIVMLPGSTSAGGKLLFHVTKADTGPSGSGHTLPERVRERWVSIDRLTENKREDGRDAVRIDRSSDGEQERRRRDVVRTDRVVDRP</sequence>
<evidence type="ECO:0000313" key="3">
    <source>
        <dbReference type="Proteomes" id="UP000266723"/>
    </source>
</evidence>
<dbReference type="Proteomes" id="UP000266723">
    <property type="component" value="Unassembled WGS sequence"/>
</dbReference>
<evidence type="ECO:0000256" key="1">
    <source>
        <dbReference type="SAM" id="MobiDB-lite"/>
    </source>
</evidence>
<protein>
    <submittedName>
        <fullName evidence="2">Uncharacterized protein</fullName>
    </submittedName>
</protein>